<feature type="transmembrane region" description="Helical" evidence="1">
    <location>
        <begin position="67"/>
        <end position="85"/>
    </location>
</feature>
<protein>
    <recommendedName>
        <fullName evidence="4">Beta-carotene 15,15'-monooxygenase</fullName>
    </recommendedName>
</protein>
<keyword evidence="1" id="KW-1133">Transmembrane helix</keyword>
<feature type="transmembrane region" description="Helical" evidence="1">
    <location>
        <begin position="213"/>
        <end position="233"/>
    </location>
</feature>
<name>A0A934WVL8_9BACT</name>
<feature type="transmembrane region" description="Helical" evidence="1">
    <location>
        <begin position="42"/>
        <end position="60"/>
    </location>
</feature>
<feature type="transmembrane region" description="Helical" evidence="1">
    <location>
        <begin position="91"/>
        <end position="114"/>
    </location>
</feature>
<dbReference type="EMBL" id="JAEQBW010000001">
    <property type="protein sequence ID" value="MBK6263746.1"/>
    <property type="molecule type" value="Genomic_DNA"/>
</dbReference>
<keyword evidence="1" id="KW-0812">Transmembrane</keyword>
<feature type="transmembrane region" description="Helical" evidence="1">
    <location>
        <begin position="185"/>
        <end position="207"/>
    </location>
</feature>
<dbReference type="AlphaFoldDB" id="A0A934WVL8"/>
<keyword evidence="3" id="KW-1185">Reference proteome</keyword>
<evidence type="ECO:0000313" key="2">
    <source>
        <dbReference type="EMBL" id="MBK6263746.1"/>
    </source>
</evidence>
<evidence type="ECO:0000313" key="3">
    <source>
        <dbReference type="Proteomes" id="UP000611723"/>
    </source>
</evidence>
<sequence length="344" mass="38817">MTKSLSLNRPTIALALPLLLFLALILLAKSTAFSQHTSALSLGIIADLLFTIPLVYFLLIRKTKIPNTTVVPVLIIGVIIGSLIIPIENQYYLALFKTWALPFIELAILSFIIFKVRKAVKAFRSQKETTPDFFTALKDSCYELLPRGAVMPFATEVAVMYYGFISWRKRILKPNEFTHHKNSGAIALLAVFILIVLVETFVIHLLLVRWSNIVAWIFTGLSLYTAMQVWGIIKSIPKRPYVLENNQLKLRYGILNETTIDLKNIESIEAFSKSIEKEDGIAKLSPLGELESHNLLITLKEENTLIGLYGIKRNYNKLAIFVDQKNEFKKMLEAAILSTSQSGK</sequence>
<reference evidence="2" key="1">
    <citation type="submission" date="2021-01" db="EMBL/GenBank/DDBJ databases">
        <title>Marivirga aurantiaca sp. nov., isolated from intertidal surface sediments.</title>
        <authorList>
            <person name="Zhang M."/>
        </authorList>
    </citation>
    <scope>NUCLEOTIDE SEQUENCE</scope>
    <source>
        <strain evidence="2">S37H4</strain>
    </source>
</reference>
<proteinExistence type="predicted"/>
<dbReference type="Proteomes" id="UP000611723">
    <property type="component" value="Unassembled WGS sequence"/>
</dbReference>
<comment type="caution">
    <text evidence="2">The sequence shown here is derived from an EMBL/GenBank/DDBJ whole genome shotgun (WGS) entry which is preliminary data.</text>
</comment>
<organism evidence="2 3">
    <name type="scientific">Marivirga aurantiaca</name>
    <dbReference type="NCBI Taxonomy" id="2802615"/>
    <lineage>
        <taxon>Bacteria</taxon>
        <taxon>Pseudomonadati</taxon>
        <taxon>Bacteroidota</taxon>
        <taxon>Cytophagia</taxon>
        <taxon>Cytophagales</taxon>
        <taxon>Marivirgaceae</taxon>
        <taxon>Marivirga</taxon>
    </lineage>
</organism>
<gene>
    <name evidence="2" type="ORF">JKA74_01760</name>
</gene>
<evidence type="ECO:0000256" key="1">
    <source>
        <dbReference type="SAM" id="Phobius"/>
    </source>
</evidence>
<accession>A0A934WVL8</accession>
<evidence type="ECO:0008006" key="4">
    <source>
        <dbReference type="Google" id="ProtNLM"/>
    </source>
</evidence>
<dbReference type="RefSeq" id="WP_201429433.1">
    <property type="nucleotide sequence ID" value="NZ_JAEQBW010000001.1"/>
</dbReference>
<keyword evidence="1" id="KW-0472">Membrane</keyword>